<protein>
    <submittedName>
        <fullName evidence="8">Methyl-accepting chemotaxis protein 4</fullName>
    </submittedName>
</protein>
<evidence type="ECO:0000259" key="7">
    <source>
        <dbReference type="PROSITE" id="PS50885"/>
    </source>
</evidence>
<keyword evidence="5" id="KW-1133">Transmembrane helix</keyword>
<dbReference type="SUPFAM" id="SSF58104">
    <property type="entry name" value="Methyl-accepting chemotaxis protein (MCP) signaling domain"/>
    <property type="match status" value="1"/>
</dbReference>
<evidence type="ECO:0000259" key="6">
    <source>
        <dbReference type="PROSITE" id="PS50111"/>
    </source>
</evidence>
<feature type="transmembrane region" description="Helical" evidence="5">
    <location>
        <begin position="12"/>
        <end position="33"/>
    </location>
</feature>
<dbReference type="AlphaFoldDB" id="A0A173VPS8"/>
<dbReference type="PANTHER" id="PTHR32089:SF112">
    <property type="entry name" value="LYSOZYME-LIKE PROTEIN-RELATED"/>
    <property type="match status" value="1"/>
</dbReference>
<evidence type="ECO:0000256" key="5">
    <source>
        <dbReference type="SAM" id="Phobius"/>
    </source>
</evidence>
<keyword evidence="5" id="KW-0812">Transmembrane</keyword>
<evidence type="ECO:0000313" key="9">
    <source>
        <dbReference type="Proteomes" id="UP000095453"/>
    </source>
</evidence>
<sequence length="576" mass="61816">MKRKVRTRKLGIKFKILIPVCVCVLVVCVVMGVNSYKHIQDGMVEMGVQEADMAADLTLRMLDGDEVEQIVPGAEESDAYKGVLAALKNMKDSCGIAYLYTLYTDGTNVYYGVDVEATEDVSYLGDPFADSYEELKSVFEGQEYVQDYIDETEDGDLITVYKPITNSAGKVVAVLGCDYDASDITARLEASLVGVIKIGVVCIVLAVAALSIIISTITRGLQKVDDKIYEIVHNEGDLTQKLDIHSGDEMELIAGNVNALLEYIRGIMLKISDNSEHLNGSSQKIAQNLAAAEVNITDVSATMEEMSAAMEETNASLEQISTSVGQVYASIENMAARAEHGKESSGEMNGRADSVRTEASSKQQEVATQVADMAQKLNEKIEQSQAVQEIAQLTANIIEITDQTNLLALNASIEAARAGEAGKGFAVVADEIGKLAANSAEAAEQIQKVSAAVVEAVNGLAQEAENMVEFAGITAMDGYQQLVEMSEFYSKDAGDMNAIMEDFTSAAGELQKAMDEIKESTTAVSAAVEESAKGIVNVAEMSTDLTGSVGDIQKAADHNNEIADLLDTEVKRFKLE</sequence>
<dbReference type="SMART" id="SM00283">
    <property type="entry name" value="MA"/>
    <property type="match status" value="1"/>
</dbReference>
<dbReference type="GO" id="GO:0007165">
    <property type="term" value="P:signal transduction"/>
    <property type="evidence" value="ECO:0007669"/>
    <property type="project" value="UniProtKB-KW"/>
</dbReference>
<feature type="region of interest" description="Disordered" evidence="4">
    <location>
        <begin position="337"/>
        <end position="364"/>
    </location>
</feature>
<dbReference type="SMART" id="SM00304">
    <property type="entry name" value="HAMP"/>
    <property type="match status" value="1"/>
</dbReference>
<keyword evidence="5" id="KW-0472">Membrane</keyword>
<dbReference type="CDD" id="cd18773">
    <property type="entry name" value="PDC1_HK_sensor"/>
    <property type="match status" value="1"/>
</dbReference>
<dbReference type="InterPro" id="IPR029151">
    <property type="entry name" value="Sensor-like_sf"/>
</dbReference>
<dbReference type="Gene3D" id="1.10.287.950">
    <property type="entry name" value="Methyl-accepting chemotaxis protein"/>
    <property type="match status" value="1"/>
</dbReference>
<evidence type="ECO:0000256" key="4">
    <source>
        <dbReference type="SAM" id="MobiDB-lite"/>
    </source>
</evidence>
<dbReference type="Pfam" id="PF00672">
    <property type="entry name" value="HAMP"/>
    <property type="match status" value="1"/>
</dbReference>
<dbReference type="PROSITE" id="PS50885">
    <property type="entry name" value="HAMP"/>
    <property type="match status" value="1"/>
</dbReference>
<dbReference type="Proteomes" id="UP000095453">
    <property type="component" value="Unassembled WGS sequence"/>
</dbReference>
<dbReference type="SUPFAM" id="SSF103190">
    <property type="entry name" value="Sensory domain-like"/>
    <property type="match status" value="1"/>
</dbReference>
<evidence type="ECO:0000313" key="8">
    <source>
        <dbReference type="EMBL" id="CUN28145.1"/>
    </source>
</evidence>
<feature type="domain" description="HAMP" evidence="7">
    <location>
        <begin position="215"/>
        <end position="269"/>
    </location>
</feature>
<dbReference type="PROSITE" id="PS50111">
    <property type="entry name" value="CHEMOTAXIS_TRANSDUC_2"/>
    <property type="match status" value="1"/>
</dbReference>
<dbReference type="GO" id="GO:0016020">
    <property type="term" value="C:membrane"/>
    <property type="evidence" value="ECO:0007669"/>
    <property type="project" value="InterPro"/>
</dbReference>
<gene>
    <name evidence="8" type="primary">mcp4_6</name>
    <name evidence="8" type="ORF">ERS852444_03128</name>
</gene>
<evidence type="ECO:0000256" key="1">
    <source>
        <dbReference type="ARBA" id="ARBA00023224"/>
    </source>
</evidence>
<dbReference type="InterPro" id="IPR004089">
    <property type="entry name" value="MCPsignal_dom"/>
</dbReference>
<keyword evidence="1 3" id="KW-0807">Transducer</keyword>
<evidence type="ECO:0000256" key="2">
    <source>
        <dbReference type="ARBA" id="ARBA00029447"/>
    </source>
</evidence>
<evidence type="ECO:0000256" key="3">
    <source>
        <dbReference type="PROSITE-ProRule" id="PRU00284"/>
    </source>
</evidence>
<name>A0A173VPS8_9FIRM</name>
<dbReference type="Pfam" id="PF00015">
    <property type="entry name" value="MCPsignal"/>
    <property type="match status" value="1"/>
</dbReference>
<dbReference type="EMBL" id="CYXX01000033">
    <property type="protein sequence ID" value="CUN28145.1"/>
    <property type="molecule type" value="Genomic_DNA"/>
</dbReference>
<dbReference type="PANTHER" id="PTHR32089">
    <property type="entry name" value="METHYL-ACCEPTING CHEMOTAXIS PROTEIN MCPB"/>
    <property type="match status" value="1"/>
</dbReference>
<organism evidence="8 9">
    <name type="scientific">Roseburia inulinivorans</name>
    <dbReference type="NCBI Taxonomy" id="360807"/>
    <lineage>
        <taxon>Bacteria</taxon>
        <taxon>Bacillati</taxon>
        <taxon>Bacillota</taxon>
        <taxon>Clostridia</taxon>
        <taxon>Lachnospirales</taxon>
        <taxon>Lachnospiraceae</taxon>
        <taxon>Roseburia</taxon>
    </lineage>
</organism>
<feature type="domain" description="Methyl-accepting transducer" evidence="6">
    <location>
        <begin position="288"/>
        <end position="539"/>
    </location>
</feature>
<proteinExistence type="inferred from homology"/>
<accession>A0A173VPS8</accession>
<feature type="transmembrane region" description="Helical" evidence="5">
    <location>
        <begin position="192"/>
        <end position="214"/>
    </location>
</feature>
<reference evidence="8 9" key="1">
    <citation type="submission" date="2015-09" db="EMBL/GenBank/DDBJ databases">
        <authorList>
            <consortium name="Pathogen Informatics"/>
        </authorList>
    </citation>
    <scope>NUCLEOTIDE SEQUENCE [LARGE SCALE GENOMIC DNA]</scope>
    <source>
        <strain evidence="8 9">2789STDY5608887</strain>
    </source>
</reference>
<dbReference type="InterPro" id="IPR003660">
    <property type="entry name" value="HAMP_dom"/>
</dbReference>
<dbReference type="RefSeq" id="WP_055171479.1">
    <property type="nucleotide sequence ID" value="NZ_CYXX01000033.1"/>
</dbReference>
<comment type="similarity">
    <text evidence="2">Belongs to the methyl-accepting chemotaxis (MCP) protein family.</text>
</comment>